<evidence type="ECO:0000313" key="2">
    <source>
        <dbReference type="Proteomes" id="UP000276985"/>
    </source>
</evidence>
<name>A0ABD7KBE5_PSEAI</name>
<accession>A0ABD7KBE5</accession>
<sequence>MAAKPTEETRWCLWRQDDNGNACVMRRDLTRDEACALVRDYRARGHRQLHWASPQARD</sequence>
<evidence type="ECO:0000313" key="1">
    <source>
        <dbReference type="EMBL" id="RTS52967.1"/>
    </source>
</evidence>
<comment type="caution">
    <text evidence="1">The sequence shown here is derived from an EMBL/GenBank/DDBJ whole genome shotgun (WGS) entry which is preliminary data.</text>
</comment>
<dbReference type="Proteomes" id="UP000276985">
    <property type="component" value="Unassembled WGS sequence"/>
</dbReference>
<proteinExistence type="predicted"/>
<dbReference type="RefSeq" id="WP_003151856.1">
    <property type="nucleotide sequence ID" value="NZ_LFXS01000052.1"/>
</dbReference>
<organism evidence="1 2">
    <name type="scientific">Pseudomonas aeruginosa</name>
    <dbReference type="NCBI Taxonomy" id="287"/>
    <lineage>
        <taxon>Bacteria</taxon>
        <taxon>Pseudomonadati</taxon>
        <taxon>Pseudomonadota</taxon>
        <taxon>Gammaproteobacteria</taxon>
        <taxon>Pseudomonadales</taxon>
        <taxon>Pseudomonadaceae</taxon>
        <taxon>Pseudomonas</taxon>
    </lineage>
</organism>
<protein>
    <submittedName>
        <fullName evidence="1">Uncharacterized protein</fullName>
    </submittedName>
</protein>
<dbReference type="EMBL" id="RXTL01000001">
    <property type="protein sequence ID" value="RTS52967.1"/>
    <property type="molecule type" value="Genomic_DNA"/>
</dbReference>
<gene>
    <name evidence="1" type="ORF">DY940_00205</name>
</gene>
<reference evidence="1 2" key="1">
    <citation type="submission" date="2018-12" db="EMBL/GenBank/DDBJ databases">
        <title>Pseudomonas aeruginosa Diversity Panel.</title>
        <authorList>
            <person name="Snesrud E."/>
            <person name="Mcgann P."/>
        </authorList>
    </citation>
    <scope>NUCLEOTIDE SEQUENCE [LARGE SCALE GENOMIC DNA]</scope>
    <source>
        <strain evidence="1 2">MRSN6241</strain>
    </source>
</reference>
<dbReference type="AlphaFoldDB" id="A0ABD7KBE5"/>